<dbReference type="Proteomes" id="UP001501126">
    <property type="component" value="Unassembled WGS sequence"/>
</dbReference>
<sequence>MTDGVTVIGSPDLTYTYSKYYDFETTMIFRIDKEGKTVLEIKSKVLHQRGIKDRDI</sequence>
<evidence type="ECO:0008006" key="3">
    <source>
        <dbReference type="Google" id="ProtNLM"/>
    </source>
</evidence>
<organism evidence="1 2">
    <name type="scientific">Wandonia haliotis</name>
    <dbReference type="NCBI Taxonomy" id="574963"/>
    <lineage>
        <taxon>Bacteria</taxon>
        <taxon>Pseudomonadati</taxon>
        <taxon>Bacteroidota</taxon>
        <taxon>Flavobacteriia</taxon>
        <taxon>Flavobacteriales</taxon>
        <taxon>Crocinitomicaceae</taxon>
        <taxon>Wandonia</taxon>
    </lineage>
</organism>
<reference evidence="1 2" key="1">
    <citation type="journal article" date="2019" name="Int. J. Syst. Evol. Microbiol.">
        <title>The Global Catalogue of Microorganisms (GCM) 10K type strain sequencing project: providing services to taxonomists for standard genome sequencing and annotation.</title>
        <authorList>
            <consortium name="The Broad Institute Genomics Platform"/>
            <consortium name="The Broad Institute Genome Sequencing Center for Infectious Disease"/>
            <person name="Wu L."/>
            <person name="Ma J."/>
        </authorList>
    </citation>
    <scope>NUCLEOTIDE SEQUENCE [LARGE SCALE GENOMIC DNA]</scope>
    <source>
        <strain evidence="1 2">JCM 16083</strain>
    </source>
</reference>
<dbReference type="RefSeq" id="WP_343785260.1">
    <property type="nucleotide sequence ID" value="NZ_BAAAFH010000003.1"/>
</dbReference>
<accession>A0ABN1MMA3</accession>
<protein>
    <recommendedName>
        <fullName evidence="3">Ubiquitin-like domain-containing protein</fullName>
    </recommendedName>
</protein>
<dbReference type="EMBL" id="BAAAFH010000003">
    <property type="protein sequence ID" value="GAA0874360.1"/>
    <property type="molecule type" value="Genomic_DNA"/>
</dbReference>
<proteinExistence type="predicted"/>
<gene>
    <name evidence="1" type="ORF">GCM10009118_07680</name>
</gene>
<evidence type="ECO:0000313" key="2">
    <source>
        <dbReference type="Proteomes" id="UP001501126"/>
    </source>
</evidence>
<keyword evidence="2" id="KW-1185">Reference proteome</keyword>
<comment type="caution">
    <text evidence="1">The sequence shown here is derived from an EMBL/GenBank/DDBJ whole genome shotgun (WGS) entry which is preliminary data.</text>
</comment>
<name>A0ABN1MMA3_9FLAO</name>
<evidence type="ECO:0000313" key="1">
    <source>
        <dbReference type="EMBL" id="GAA0874360.1"/>
    </source>
</evidence>